<organism evidence="2 3">
    <name type="scientific">Rangifer tarandus platyrhynchus</name>
    <name type="common">Svalbard reindeer</name>
    <dbReference type="NCBI Taxonomy" id="3082113"/>
    <lineage>
        <taxon>Eukaryota</taxon>
        <taxon>Metazoa</taxon>
        <taxon>Chordata</taxon>
        <taxon>Craniata</taxon>
        <taxon>Vertebrata</taxon>
        <taxon>Euteleostomi</taxon>
        <taxon>Mammalia</taxon>
        <taxon>Eutheria</taxon>
        <taxon>Laurasiatheria</taxon>
        <taxon>Artiodactyla</taxon>
        <taxon>Ruminantia</taxon>
        <taxon>Pecora</taxon>
        <taxon>Cervidae</taxon>
        <taxon>Odocoileinae</taxon>
        <taxon>Rangifer</taxon>
    </lineage>
</organism>
<feature type="compositionally biased region" description="Polar residues" evidence="1">
    <location>
        <begin position="113"/>
        <end position="123"/>
    </location>
</feature>
<accession>A0ABN8YMR3</accession>
<sequence length="228" mass="24419">MDCGVEMQSLSVKCLFIQLTKLLWGALAEGNASGRLLGRHPLCARRSAWSCQYVEDTAAEAALLELASTPGEEQHNPSTSTRLALGTGSFPVVGAGLGTHETPAVPSLEPRQPESSQDTSCPLSHTARAARRPLSWPQKRRKAVEACQGKRCRNGGTLRPLWVTHARHQGGGSRGRTSGSQTSSDPLGNTARTPYVCSCPSRLVVCRQWFTGADTFQGSAHSILTRSP</sequence>
<dbReference type="Proteomes" id="UP001176941">
    <property type="component" value="Chromosome 20"/>
</dbReference>
<proteinExistence type="predicted"/>
<dbReference type="EMBL" id="OX459956">
    <property type="protein sequence ID" value="CAI9162326.1"/>
    <property type="molecule type" value="Genomic_DNA"/>
</dbReference>
<evidence type="ECO:0000313" key="2">
    <source>
        <dbReference type="EMBL" id="CAI9162326.1"/>
    </source>
</evidence>
<keyword evidence="3" id="KW-1185">Reference proteome</keyword>
<reference evidence="2" key="1">
    <citation type="submission" date="2023-04" db="EMBL/GenBank/DDBJ databases">
        <authorList>
            <consortium name="ELIXIR-Norway"/>
        </authorList>
    </citation>
    <scope>NUCLEOTIDE SEQUENCE [LARGE SCALE GENOMIC DNA]</scope>
</reference>
<protein>
    <submittedName>
        <fullName evidence="2">Uncharacterized protein</fullName>
    </submittedName>
</protein>
<feature type="compositionally biased region" description="Low complexity" evidence="1">
    <location>
        <begin position="175"/>
        <end position="184"/>
    </location>
</feature>
<evidence type="ECO:0000313" key="3">
    <source>
        <dbReference type="Proteomes" id="UP001176941"/>
    </source>
</evidence>
<name>A0ABN8YMR3_RANTA</name>
<feature type="region of interest" description="Disordered" evidence="1">
    <location>
        <begin position="167"/>
        <end position="191"/>
    </location>
</feature>
<evidence type="ECO:0000256" key="1">
    <source>
        <dbReference type="SAM" id="MobiDB-lite"/>
    </source>
</evidence>
<feature type="region of interest" description="Disordered" evidence="1">
    <location>
        <begin position="94"/>
        <end position="140"/>
    </location>
</feature>
<gene>
    <name evidence="2" type="ORF">MRATA1EN1_LOCUS11288</name>
</gene>